<name>A0ACB6Z611_THEGA</name>
<gene>
    <name evidence="1" type="ORF">BDM02DRAFT_3131568</name>
</gene>
<reference evidence="1" key="1">
    <citation type="submission" date="2019-10" db="EMBL/GenBank/DDBJ databases">
        <authorList>
            <consortium name="DOE Joint Genome Institute"/>
            <person name="Kuo A."/>
            <person name="Miyauchi S."/>
            <person name="Kiss E."/>
            <person name="Drula E."/>
            <person name="Kohler A."/>
            <person name="Sanchez-Garcia M."/>
            <person name="Andreopoulos B."/>
            <person name="Barry K.W."/>
            <person name="Bonito G."/>
            <person name="Buee M."/>
            <person name="Carver A."/>
            <person name="Chen C."/>
            <person name="Cichocki N."/>
            <person name="Clum A."/>
            <person name="Culley D."/>
            <person name="Crous P.W."/>
            <person name="Fauchery L."/>
            <person name="Girlanda M."/>
            <person name="Hayes R."/>
            <person name="Keri Z."/>
            <person name="Labutti K."/>
            <person name="Lipzen A."/>
            <person name="Lombard V."/>
            <person name="Magnuson J."/>
            <person name="Maillard F."/>
            <person name="Morin E."/>
            <person name="Murat C."/>
            <person name="Nolan M."/>
            <person name="Ohm R."/>
            <person name="Pangilinan J."/>
            <person name="Pereira M."/>
            <person name="Perotto S."/>
            <person name="Peter M."/>
            <person name="Riley R."/>
            <person name="Sitrit Y."/>
            <person name="Stielow B."/>
            <person name="Szollosi G."/>
            <person name="Zifcakova L."/>
            <person name="Stursova M."/>
            <person name="Spatafora J.W."/>
            <person name="Tedersoo L."/>
            <person name="Vaario L.-M."/>
            <person name="Yamada A."/>
            <person name="Yan M."/>
            <person name="Wang P."/>
            <person name="Xu J."/>
            <person name="Bruns T."/>
            <person name="Baldrian P."/>
            <person name="Vilgalys R."/>
            <person name="Henrissat B."/>
            <person name="Grigoriev I.V."/>
            <person name="Hibbett D."/>
            <person name="Nagy L.G."/>
            <person name="Martin F.M."/>
        </authorList>
    </citation>
    <scope>NUCLEOTIDE SEQUENCE</scope>
    <source>
        <strain evidence="1">P2</strain>
    </source>
</reference>
<reference evidence="1" key="2">
    <citation type="journal article" date="2020" name="Nat. Commun.">
        <title>Large-scale genome sequencing of mycorrhizal fungi provides insights into the early evolution of symbiotic traits.</title>
        <authorList>
            <person name="Miyauchi S."/>
            <person name="Kiss E."/>
            <person name="Kuo A."/>
            <person name="Drula E."/>
            <person name="Kohler A."/>
            <person name="Sanchez-Garcia M."/>
            <person name="Morin E."/>
            <person name="Andreopoulos B."/>
            <person name="Barry K.W."/>
            <person name="Bonito G."/>
            <person name="Buee M."/>
            <person name="Carver A."/>
            <person name="Chen C."/>
            <person name="Cichocki N."/>
            <person name="Clum A."/>
            <person name="Culley D."/>
            <person name="Crous P.W."/>
            <person name="Fauchery L."/>
            <person name="Girlanda M."/>
            <person name="Hayes R.D."/>
            <person name="Keri Z."/>
            <person name="LaButti K."/>
            <person name="Lipzen A."/>
            <person name="Lombard V."/>
            <person name="Magnuson J."/>
            <person name="Maillard F."/>
            <person name="Murat C."/>
            <person name="Nolan M."/>
            <person name="Ohm R.A."/>
            <person name="Pangilinan J."/>
            <person name="Pereira M.F."/>
            <person name="Perotto S."/>
            <person name="Peter M."/>
            <person name="Pfister S."/>
            <person name="Riley R."/>
            <person name="Sitrit Y."/>
            <person name="Stielow J.B."/>
            <person name="Szollosi G."/>
            <person name="Zifcakova L."/>
            <person name="Stursova M."/>
            <person name="Spatafora J.W."/>
            <person name="Tedersoo L."/>
            <person name="Vaario L.M."/>
            <person name="Yamada A."/>
            <person name="Yan M."/>
            <person name="Wang P."/>
            <person name="Xu J."/>
            <person name="Bruns T."/>
            <person name="Baldrian P."/>
            <person name="Vilgalys R."/>
            <person name="Dunand C."/>
            <person name="Henrissat B."/>
            <person name="Grigoriev I.V."/>
            <person name="Hibbett D."/>
            <person name="Nagy L.G."/>
            <person name="Martin F.M."/>
        </authorList>
    </citation>
    <scope>NUCLEOTIDE SEQUENCE</scope>
    <source>
        <strain evidence="1">P2</strain>
    </source>
</reference>
<organism evidence="1 2">
    <name type="scientific">Thelephora ganbajun</name>
    <name type="common">Ganba fungus</name>
    <dbReference type="NCBI Taxonomy" id="370292"/>
    <lineage>
        <taxon>Eukaryota</taxon>
        <taxon>Fungi</taxon>
        <taxon>Dikarya</taxon>
        <taxon>Basidiomycota</taxon>
        <taxon>Agaricomycotina</taxon>
        <taxon>Agaricomycetes</taxon>
        <taxon>Thelephorales</taxon>
        <taxon>Thelephoraceae</taxon>
        <taxon>Thelephora</taxon>
    </lineage>
</organism>
<accession>A0ACB6Z611</accession>
<evidence type="ECO:0000313" key="2">
    <source>
        <dbReference type="Proteomes" id="UP000886501"/>
    </source>
</evidence>
<dbReference type="Proteomes" id="UP000886501">
    <property type="component" value="Unassembled WGS sequence"/>
</dbReference>
<sequence length="360" mass="39452">MNEPLPGGPQAWYQVTVVIGFGQMWGRDDEPRTSAERIFDALNGDAEVPGESHVSVRTVTRHLSSTKEAFGDLRRTDLYLGAEKNAKVKCYETWFRMIHEENKGREEPTFLVVVQVLPCMASARRAVLAGGAMRKGTISVDGNVLKSVHWVPRDVVRGLAVEHSVGGGDASKRRSRAPQNPPQPLDAGFQVIQDSLFPTVSISANVRRRIGEEGKSKAHVSPLVVAHLFRPSSCPPSFICILGLISVHPLVNSTCHVQRVFRRLPSLSLSRAVSTPSNPKFASSHTELTKVVTADRIPRPRSSHGGFAIRENQILTRESRAYTTFCGFMDTTKGVEVAYSGRSGINSTSELGRGCGRERV</sequence>
<proteinExistence type="predicted"/>
<evidence type="ECO:0000313" key="1">
    <source>
        <dbReference type="EMBL" id="KAF9644738.1"/>
    </source>
</evidence>
<keyword evidence="2" id="KW-1185">Reference proteome</keyword>
<comment type="caution">
    <text evidence="1">The sequence shown here is derived from an EMBL/GenBank/DDBJ whole genome shotgun (WGS) entry which is preliminary data.</text>
</comment>
<dbReference type="EMBL" id="MU118122">
    <property type="protein sequence ID" value="KAF9644738.1"/>
    <property type="molecule type" value="Genomic_DNA"/>
</dbReference>
<protein>
    <submittedName>
        <fullName evidence="1">Uncharacterized protein</fullName>
    </submittedName>
</protein>